<feature type="active site" description="Proton acceptor 1" evidence="13">
    <location>
        <position position="370"/>
    </location>
</feature>
<comment type="cofactor">
    <cofactor evidence="20">
        <name>Zn(2+)</name>
        <dbReference type="ChEBI" id="CHEBI:29105"/>
    </cofactor>
    <text evidence="20">Binds 1 zinc ion per subunit.</text>
</comment>
<reference evidence="22 23" key="1">
    <citation type="journal article" date="2017" name="PLoS Biol.">
        <title>The sea cucumber genome provides insights into morphological evolution and visceral regeneration.</title>
        <authorList>
            <person name="Zhang X."/>
            <person name="Sun L."/>
            <person name="Yuan J."/>
            <person name="Sun Y."/>
            <person name="Gao Y."/>
            <person name="Zhang L."/>
            <person name="Li S."/>
            <person name="Dai H."/>
            <person name="Hamel J.F."/>
            <person name="Liu C."/>
            <person name="Yu Y."/>
            <person name="Liu S."/>
            <person name="Lin W."/>
            <person name="Guo K."/>
            <person name="Jin S."/>
            <person name="Xu P."/>
            <person name="Storey K.B."/>
            <person name="Huan P."/>
            <person name="Zhang T."/>
            <person name="Zhou Y."/>
            <person name="Zhang J."/>
            <person name="Lin C."/>
            <person name="Li X."/>
            <person name="Xing L."/>
            <person name="Huo D."/>
            <person name="Sun M."/>
            <person name="Wang L."/>
            <person name="Mercier A."/>
            <person name="Li F."/>
            <person name="Yang H."/>
            <person name="Xiang J."/>
        </authorList>
    </citation>
    <scope>NUCLEOTIDE SEQUENCE [LARGE SCALE GENOMIC DNA]</scope>
    <source>
        <strain evidence="22">Shaxun</strain>
        <tissue evidence="22">Muscle</tissue>
    </source>
</reference>
<dbReference type="OrthoDB" id="10029630at2759"/>
<dbReference type="Proteomes" id="UP000230750">
    <property type="component" value="Unassembled WGS sequence"/>
</dbReference>
<feature type="disulfide bond" evidence="17 19">
    <location>
        <begin position="338"/>
        <end position="356"/>
    </location>
</feature>
<feature type="binding site" evidence="16">
    <location>
        <position position="369"/>
    </location>
    <ligand>
        <name>Zn(2+)</name>
        <dbReference type="ChEBI" id="CHEBI:29105"/>
        <label>1</label>
        <note>catalytic</note>
    </ligand>
</feature>
<evidence type="ECO:0000313" key="23">
    <source>
        <dbReference type="Proteomes" id="UP000230750"/>
    </source>
</evidence>
<evidence type="ECO:0000256" key="8">
    <source>
        <dbReference type="ARBA" id="ARBA00023049"/>
    </source>
</evidence>
<dbReference type="Pfam" id="PF01401">
    <property type="entry name" value="Peptidase_M2"/>
    <property type="match status" value="1"/>
</dbReference>
<dbReference type="PANTHER" id="PTHR10514:SF27">
    <property type="entry name" value="ANGIOTENSIN-CONVERTING ENZYME"/>
    <property type="match status" value="1"/>
</dbReference>
<dbReference type="GO" id="GO:0008241">
    <property type="term" value="F:peptidyl-dipeptidase activity"/>
    <property type="evidence" value="ECO:0007669"/>
    <property type="project" value="UniProtKB-EC"/>
</dbReference>
<feature type="signal peptide" evidence="21">
    <location>
        <begin position="1"/>
        <end position="17"/>
    </location>
</feature>
<comment type="catalytic activity">
    <reaction evidence="11">
        <text>Release of a C-terminal dipeptide, oligopeptide-|-Xaa-Yaa, when Xaa is not Pro, and Yaa is neither Asp nor Glu. Thus, conversion of angiotensin I to angiotensin II, with increase in vasoconstrictor activity, but no action on angiotensin II.</text>
        <dbReference type="EC" id="3.4.15.1"/>
    </reaction>
</comment>
<dbReference type="InterPro" id="IPR001548">
    <property type="entry name" value="Peptidase_M2"/>
</dbReference>
<name>A0A2G8KE31_STIJA</name>
<evidence type="ECO:0000256" key="20">
    <source>
        <dbReference type="RuleBase" id="RU361144"/>
    </source>
</evidence>
<dbReference type="EC" id="3.4.-.-" evidence="20"/>
<evidence type="ECO:0000256" key="16">
    <source>
        <dbReference type="PIRSR" id="PIRSR601548-3"/>
    </source>
</evidence>
<keyword evidence="8 20" id="KW-0482">Metalloprotease</keyword>
<keyword evidence="9 17" id="KW-1015">Disulfide bond</keyword>
<feature type="active site" description="Proton acceptor 2" evidence="14">
    <location>
        <position position="370"/>
    </location>
</feature>
<keyword evidence="5 21" id="KW-0732">Signal</keyword>
<dbReference type="AlphaFoldDB" id="A0A2G8KE31"/>
<dbReference type="SUPFAM" id="SSF55486">
    <property type="entry name" value="Metalloproteases ('zincins'), catalytic domain"/>
    <property type="match status" value="1"/>
</dbReference>
<dbReference type="PRINTS" id="PR00791">
    <property type="entry name" value="PEPDIPTASEA"/>
</dbReference>
<feature type="binding site" evidence="15">
    <location>
        <position position="210"/>
    </location>
    <ligand>
        <name>chloride</name>
        <dbReference type="ChEBI" id="CHEBI:17996"/>
        <label>1</label>
    </ligand>
</feature>
<feature type="binding site" evidence="16">
    <location>
        <position position="373"/>
    </location>
    <ligand>
        <name>Zn(2+)</name>
        <dbReference type="ChEBI" id="CHEBI:29105"/>
        <label>1</label>
        <note>catalytic</note>
    </ligand>
</feature>
<feature type="binding site" evidence="18">
    <location>
        <position position="373"/>
    </location>
    <ligand>
        <name>Zn(2+)</name>
        <dbReference type="ChEBI" id="CHEBI:29105"/>
        <label>2</label>
        <note>catalytic</note>
    </ligand>
</feature>
<feature type="binding site" evidence="18">
    <location>
        <position position="397"/>
    </location>
    <ligand>
        <name>Zn(2+)</name>
        <dbReference type="ChEBI" id="CHEBI:29105"/>
        <label>2</label>
        <note>catalytic</note>
    </ligand>
</feature>
<evidence type="ECO:0000256" key="15">
    <source>
        <dbReference type="PIRSR" id="PIRSR601548-2"/>
    </source>
</evidence>
<evidence type="ECO:0000256" key="13">
    <source>
        <dbReference type="PIRSR" id="PIRSR601548-1"/>
    </source>
</evidence>
<feature type="binding site" evidence="18">
    <location>
        <position position="369"/>
    </location>
    <ligand>
        <name>Zn(2+)</name>
        <dbReference type="ChEBI" id="CHEBI:29105"/>
        <label>2</label>
        <note>catalytic</note>
    </ligand>
</feature>
<evidence type="ECO:0000256" key="4">
    <source>
        <dbReference type="ARBA" id="ARBA00022723"/>
    </source>
</evidence>
<feature type="active site" description="Proton donor 2" evidence="14">
    <location>
        <position position="499"/>
    </location>
</feature>
<feature type="binding site" evidence="16">
    <location>
        <position position="397"/>
    </location>
    <ligand>
        <name>Zn(2+)</name>
        <dbReference type="ChEBI" id="CHEBI:29105"/>
        <label>1</label>
        <note>catalytic</note>
    </ligand>
</feature>
<keyword evidence="6 20" id="KW-0378">Hydrolase</keyword>
<evidence type="ECO:0000256" key="12">
    <source>
        <dbReference type="ARBA" id="ARBA00039858"/>
    </source>
</evidence>
<feature type="disulfide bond" evidence="17">
    <location>
        <begin position="138"/>
        <end position="144"/>
    </location>
</feature>
<comment type="similarity">
    <text evidence="1 19 20">Belongs to the peptidase M2 family.</text>
</comment>
<evidence type="ECO:0000256" key="2">
    <source>
        <dbReference type="ARBA" id="ARBA00022645"/>
    </source>
</evidence>
<evidence type="ECO:0000256" key="6">
    <source>
        <dbReference type="ARBA" id="ARBA00022801"/>
    </source>
</evidence>
<feature type="active site" description="Proton donor 1" evidence="13">
    <location>
        <position position="499"/>
    </location>
</feature>
<evidence type="ECO:0000256" key="17">
    <source>
        <dbReference type="PIRSR" id="PIRSR601548-4"/>
    </source>
</evidence>
<evidence type="ECO:0000256" key="9">
    <source>
        <dbReference type="ARBA" id="ARBA00023157"/>
    </source>
</evidence>
<dbReference type="GO" id="GO:0006508">
    <property type="term" value="P:proteolysis"/>
    <property type="evidence" value="ECO:0007669"/>
    <property type="project" value="UniProtKB-KW"/>
</dbReference>
<evidence type="ECO:0000256" key="18">
    <source>
        <dbReference type="PIRSR" id="PIRSR601548-8"/>
    </source>
</evidence>
<comment type="caution">
    <text evidence="19">Lacks conserved residue(s) required for the propagation of feature annotation.</text>
</comment>
<evidence type="ECO:0000256" key="7">
    <source>
        <dbReference type="ARBA" id="ARBA00022833"/>
    </source>
</evidence>
<evidence type="ECO:0000256" key="3">
    <source>
        <dbReference type="ARBA" id="ARBA00022670"/>
    </source>
</evidence>
<gene>
    <name evidence="22" type="ORF">BSL78_16884</name>
</gene>
<comment type="caution">
    <text evidence="22">The sequence shown here is derived from an EMBL/GenBank/DDBJ whole genome shotgun (WGS) entry which is preliminary data.</text>
</comment>
<dbReference type="GO" id="GO:0005886">
    <property type="term" value="C:plasma membrane"/>
    <property type="evidence" value="ECO:0007669"/>
    <property type="project" value="TreeGrafter"/>
</dbReference>
<evidence type="ECO:0000256" key="5">
    <source>
        <dbReference type="ARBA" id="ARBA00022729"/>
    </source>
</evidence>
<keyword evidence="10 20" id="KW-0325">Glycoprotein</keyword>
<sequence>MAFFYCLIFATIPVGLCEESLSWMSSSSYYDSDLVANESVAIKLLDKFNAGIGDYQANFIGSQFAYYTDSTEENRGKIDMARLELAIFSQKKLRLSSFEVENFSSDTKRRIEALLKPGIGGSSTGGSLLRRYSQATACLSSDNCFTLDPDLSRIMAKSRDYDQLYWAWNSWRDVAGRPSRDDFILEVESNNHNSISYGFTDTSDHWRSAYEVDDIAEQVNKLYADLAPLYTQIHAYVRRKLYNYYGPDYINLEGPIPAHLLGNMWAQSWINIFDIVQPYPVNSTVDLTAAIRKKYFNGEELFRAAEDFFLSLGMLKASKSFWEESLFERPQDGRKVVCHGTAWDFQNQEDLRISMCADLTLVDFIIAHHEMGHIQYYMQYVDQPFEFRQGANPGFHEAVGDVIALSASTPEYHRNIGLIDEIEDNEEADINFLMRQALDKIAFLPFSFLVDTWRWGVFNGSIPPEKYNTKWWEFREKFQGVQPPTPRTEEHFDPAAKYHISAGTPYLRYFVSTVTQFQFHQALCDAAGHVGPLFKCNLHNSTEAGKLFSEMLQFGSSQHWTNAMETITGQTEMKSDALVEYFKPLTEWLEKQNENETIGWDRAHRWYPQAPDPWYGGASVMQHSAYLLMTCVLLNSLFT</sequence>
<feature type="binding site" evidence="15">
    <location>
        <position position="508"/>
    </location>
    <ligand>
        <name>chloride</name>
        <dbReference type="ChEBI" id="CHEBI:17996"/>
        <label>1</label>
    </ligand>
</feature>
<dbReference type="GO" id="GO:0008237">
    <property type="term" value="F:metallopeptidase activity"/>
    <property type="evidence" value="ECO:0007669"/>
    <property type="project" value="UniProtKB-KW"/>
</dbReference>
<evidence type="ECO:0000256" key="14">
    <source>
        <dbReference type="PIRSR" id="PIRSR601548-11"/>
    </source>
</evidence>
<keyword evidence="2 20" id="KW-0121">Carboxypeptidase</keyword>
<feature type="chain" id="PRO_5013815867" description="Angiotensin-converting enzyme" evidence="21">
    <location>
        <begin position="18"/>
        <end position="639"/>
    </location>
</feature>
<evidence type="ECO:0000256" key="11">
    <source>
        <dbReference type="ARBA" id="ARBA00036868"/>
    </source>
</evidence>
<evidence type="ECO:0000313" key="22">
    <source>
        <dbReference type="EMBL" id="PIK46256.1"/>
    </source>
</evidence>
<accession>A0A2G8KE31</accession>
<proteinExistence type="inferred from homology"/>
<evidence type="ECO:0000256" key="19">
    <source>
        <dbReference type="PROSITE-ProRule" id="PRU01355"/>
    </source>
</evidence>
<keyword evidence="23" id="KW-1185">Reference proteome</keyword>
<evidence type="ECO:0000256" key="1">
    <source>
        <dbReference type="ARBA" id="ARBA00008139"/>
    </source>
</evidence>
<organism evidence="22 23">
    <name type="scientific">Stichopus japonicus</name>
    <name type="common">Sea cucumber</name>
    <dbReference type="NCBI Taxonomy" id="307972"/>
    <lineage>
        <taxon>Eukaryota</taxon>
        <taxon>Metazoa</taxon>
        <taxon>Echinodermata</taxon>
        <taxon>Eleutherozoa</taxon>
        <taxon>Echinozoa</taxon>
        <taxon>Holothuroidea</taxon>
        <taxon>Aspidochirotacea</taxon>
        <taxon>Aspidochirotida</taxon>
        <taxon>Stichopodidae</taxon>
        <taxon>Apostichopus</taxon>
    </lineage>
</organism>
<dbReference type="Gene3D" id="1.10.1370.30">
    <property type="match status" value="1"/>
</dbReference>
<keyword evidence="4 16" id="KW-0479">Metal-binding</keyword>
<protein>
    <recommendedName>
        <fullName evidence="12 20">Angiotensin-converting enzyme</fullName>
        <ecNumber evidence="20">3.4.-.-</ecNumber>
    </recommendedName>
</protein>
<dbReference type="PANTHER" id="PTHR10514">
    <property type="entry name" value="ANGIOTENSIN-CONVERTING ENZYME"/>
    <property type="match status" value="1"/>
</dbReference>
<keyword evidence="3 20" id="KW-0645">Protease</keyword>
<dbReference type="GO" id="GO:0046872">
    <property type="term" value="F:metal ion binding"/>
    <property type="evidence" value="ECO:0007669"/>
    <property type="project" value="UniProtKB-KW"/>
</dbReference>
<feature type="disulfide bond" evidence="17">
    <location>
        <begin position="524"/>
        <end position="536"/>
    </location>
</feature>
<dbReference type="EMBL" id="MRZV01000657">
    <property type="protein sequence ID" value="PIK46256.1"/>
    <property type="molecule type" value="Genomic_DNA"/>
</dbReference>
<dbReference type="GO" id="GO:0004180">
    <property type="term" value="F:carboxypeptidase activity"/>
    <property type="evidence" value="ECO:0007669"/>
    <property type="project" value="UniProtKB-KW"/>
</dbReference>
<dbReference type="STRING" id="307972.A0A2G8KE31"/>
<dbReference type="FunFam" id="1.10.1370.30:FF:000004">
    <property type="entry name" value="Angiotensin-converting enzyme"/>
    <property type="match status" value="1"/>
</dbReference>
<evidence type="ECO:0000256" key="21">
    <source>
        <dbReference type="SAM" id="SignalP"/>
    </source>
</evidence>
<evidence type="ECO:0000256" key="10">
    <source>
        <dbReference type="ARBA" id="ARBA00023180"/>
    </source>
</evidence>
<keyword evidence="7 16" id="KW-0862">Zinc</keyword>
<dbReference type="PROSITE" id="PS52011">
    <property type="entry name" value="PEPTIDASE_M2"/>
    <property type="match status" value="1"/>
</dbReference>
<dbReference type="CDD" id="cd06461">
    <property type="entry name" value="M2_ACE"/>
    <property type="match status" value="1"/>
</dbReference>